<dbReference type="AlphaFoldDB" id="A0AAE3W8T0"/>
<protein>
    <submittedName>
        <fullName evidence="1">Imidazolonepropionase-like amidohydrolase</fullName>
    </submittedName>
</protein>
<name>A0AAE3W8T0_9ACTN</name>
<dbReference type="EMBL" id="JAUSUZ010000002">
    <property type="protein sequence ID" value="MDQ0371619.1"/>
    <property type="molecule type" value="Genomic_DNA"/>
</dbReference>
<dbReference type="RefSeq" id="WP_307248563.1">
    <property type="nucleotide sequence ID" value="NZ_JAUSUZ010000001.1"/>
</dbReference>
<dbReference type="EMBL" id="JAUSUZ010000001">
    <property type="protein sequence ID" value="MDQ0371606.1"/>
    <property type="molecule type" value="Genomic_DNA"/>
</dbReference>
<dbReference type="Proteomes" id="UP001240236">
    <property type="component" value="Unassembled WGS sequence"/>
</dbReference>
<reference evidence="1 3" key="1">
    <citation type="submission" date="2023-07" db="EMBL/GenBank/DDBJ databases">
        <title>Sequencing the genomes of 1000 actinobacteria strains.</title>
        <authorList>
            <person name="Klenk H.-P."/>
        </authorList>
    </citation>
    <scope>NUCLEOTIDE SEQUENCE [LARGE SCALE GENOMIC DNA]</scope>
    <source>
        <strain evidence="1 3">DSM 44709</strain>
    </source>
</reference>
<keyword evidence="3" id="KW-1185">Reference proteome</keyword>
<dbReference type="Pfam" id="PF23140">
    <property type="entry name" value="Gp80"/>
    <property type="match status" value="1"/>
</dbReference>
<accession>A0AAE3W8T0</accession>
<sequence>MPNNLVLTEANRYIDAGFATAAYVAPTSPIRVALLTANGTNTAAGTEVTGGSYARQTITMGAAASGSASNSNTINFTGLPAATVTGIDIYDSNGTPRRIWTGPLTASKTVGAGDTLSFSASSIVASLA</sequence>
<comment type="caution">
    <text evidence="1">The sequence shown here is derived from an EMBL/GenBank/DDBJ whole genome shotgun (WGS) entry which is preliminary data.</text>
</comment>
<organism evidence="1 3">
    <name type="scientific">Catenuloplanes indicus</name>
    <dbReference type="NCBI Taxonomy" id="137267"/>
    <lineage>
        <taxon>Bacteria</taxon>
        <taxon>Bacillati</taxon>
        <taxon>Actinomycetota</taxon>
        <taxon>Actinomycetes</taxon>
        <taxon>Micromonosporales</taxon>
        <taxon>Micromonosporaceae</taxon>
        <taxon>Catenuloplanes</taxon>
    </lineage>
</organism>
<proteinExistence type="predicted"/>
<dbReference type="InterPro" id="IPR056908">
    <property type="entry name" value="Gp80-like"/>
</dbReference>
<evidence type="ECO:0000313" key="3">
    <source>
        <dbReference type="Proteomes" id="UP001240236"/>
    </source>
</evidence>
<evidence type="ECO:0000313" key="1">
    <source>
        <dbReference type="EMBL" id="MDQ0371606.1"/>
    </source>
</evidence>
<gene>
    <name evidence="1" type="ORF">J2S42_008275</name>
    <name evidence="2" type="ORF">J2S42_008367</name>
</gene>
<evidence type="ECO:0000313" key="2">
    <source>
        <dbReference type="EMBL" id="MDQ0371619.1"/>
    </source>
</evidence>